<evidence type="ECO:0000256" key="1">
    <source>
        <dbReference type="SAM" id="Phobius"/>
    </source>
</evidence>
<feature type="signal peptide" evidence="2">
    <location>
        <begin position="1"/>
        <end position="16"/>
    </location>
</feature>
<keyword evidence="4" id="KW-1185">Reference proteome</keyword>
<keyword evidence="2" id="KW-0732">Signal</keyword>
<keyword evidence="1" id="KW-0812">Transmembrane</keyword>
<keyword evidence="1" id="KW-0472">Membrane</keyword>
<keyword evidence="1" id="KW-1133">Transmembrane helix</keyword>
<evidence type="ECO:0000313" key="3">
    <source>
        <dbReference type="EMBL" id="CAF1662242.1"/>
    </source>
</evidence>
<name>A0A816FJF3_ADIRI</name>
<dbReference type="EMBL" id="CAJNOR010011563">
    <property type="protein sequence ID" value="CAF1662242.1"/>
    <property type="molecule type" value="Genomic_DNA"/>
</dbReference>
<gene>
    <name evidence="3" type="ORF">XAT740_LOCUS57099</name>
</gene>
<sequence>MTIFLILIVFISSVHSQPVLFDIQDTLTVLCHHFPLISTYNDSSLQCSRLRLYENVSSRNSDQYTLTQLTLFIIVDQSPVDSSSPVSILLNFDSLWNNSSAINEIRTGILVTHSDFIVNNQTTKVYSSNQVPIFQWKKSNPEVYNRTDLLLLNIDEYTSETSMCRWNPDRWNRLFYNQSSSESTYAHILKTANTNLTFILTNGTSGSNPSPYLTVLYCIPYKLGKTEVILTIIFSIIFILFLLTLIALHYLKGADNLSRYFIRKMTSKSSTYSSYPRTSVSSTEYIE</sequence>
<evidence type="ECO:0000256" key="2">
    <source>
        <dbReference type="SAM" id="SignalP"/>
    </source>
</evidence>
<proteinExistence type="predicted"/>
<dbReference type="AlphaFoldDB" id="A0A816FJF3"/>
<dbReference type="Proteomes" id="UP000663828">
    <property type="component" value="Unassembled WGS sequence"/>
</dbReference>
<organism evidence="3 4">
    <name type="scientific">Adineta ricciae</name>
    <name type="common">Rotifer</name>
    <dbReference type="NCBI Taxonomy" id="249248"/>
    <lineage>
        <taxon>Eukaryota</taxon>
        <taxon>Metazoa</taxon>
        <taxon>Spiralia</taxon>
        <taxon>Gnathifera</taxon>
        <taxon>Rotifera</taxon>
        <taxon>Eurotatoria</taxon>
        <taxon>Bdelloidea</taxon>
        <taxon>Adinetida</taxon>
        <taxon>Adinetidae</taxon>
        <taxon>Adineta</taxon>
    </lineage>
</organism>
<feature type="transmembrane region" description="Helical" evidence="1">
    <location>
        <begin position="228"/>
        <end position="251"/>
    </location>
</feature>
<reference evidence="3" key="1">
    <citation type="submission" date="2021-02" db="EMBL/GenBank/DDBJ databases">
        <authorList>
            <person name="Nowell W R."/>
        </authorList>
    </citation>
    <scope>NUCLEOTIDE SEQUENCE</scope>
</reference>
<comment type="caution">
    <text evidence="3">The sequence shown here is derived from an EMBL/GenBank/DDBJ whole genome shotgun (WGS) entry which is preliminary data.</text>
</comment>
<accession>A0A816FJF3</accession>
<feature type="chain" id="PRO_5032915025" evidence="2">
    <location>
        <begin position="17"/>
        <end position="287"/>
    </location>
</feature>
<protein>
    <submittedName>
        <fullName evidence="3">Uncharacterized protein</fullName>
    </submittedName>
</protein>
<evidence type="ECO:0000313" key="4">
    <source>
        <dbReference type="Proteomes" id="UP000663828"/>
    </source>
</evidence>